<evidence type="ECO:0008006" key="3">
    <source>
        <dbReference type="Google" id="ProtNLM"/>
    </source>
</evidence>
<dbReference type="Proteomes" id="UP000193335">
    <property type="component" value="Unassembled WGS sequence"/>
</dbReference>
<evidence type="ECO:0000313" key="2">
    <source>
        <dbReference type="Proteomes" id="UP000193335"/>
    </source>
</evidence>
<dbReference type="Pfam" id="PF11154">
    <property type="entry name" value="DUF2934"/>
    <property type="match status" value="1"/>
</dbReference>
<accession>A0A1Y2JWF5</accession>
<proteinExistence type="predicted"/>
<gene>
    <name evidence="1" type="ORF">BSZ19_04315</name>
</gene>
<evidence type="ECO:0000313" key="1">
    <source>
        <dbReference type="EMBL" id="OSJ36421.1"/>
    </source>
</evidence>
<dbReference type="AlphaFoldDB" id="A0A1Y2JWF5"/>
<sequence>MTGMTEQDIRNRAYLLWEKAGQPARQMDTFWYEAEKELIAERKKQGDVPSYLPNLAAS</sequence>
<comment type="caution">
    <text evidence="1">The sequence shown here is derived from an EMBL/GenBank/DDBJ whole genome shotgun (WGS) entry which is preliminary data.</text>
</comment>
<name>A0A1Y2JWF5_BRAJP</name>
<dbReference type="InterPro" id="IPR021327">
    <property type="entry name" value="DUF2934"/>
</dbReference>
<dbReference type="EMBL" id="NAFL01000194">
    <property type="protein sequence ID" value="OSJ36421.1"/>
    <property type="molecule type" value="Genomic_DNA"/>
</dbReference>
<protein>
    <recommendedName>
        <fullName evidence="3">DUF2934 domain-containing protein</fullName>
    </recommendedName>
</protein>
<reference evidence="1 2" key="1">
    <citation type="submission" date="2017-03" db="EMBL/GenBank/DDBJ databases">
        <title>Whole genome sequences of fourteen strains of Bradyrhizobium canariense and one strain of Bradyrhizobium japonicum isolated from Lupinus (Papilionoideae: Genisteae) species in Algeria.</title>
        <authorList>
            <person name="Crovadore J."/>
            <person name="Chekireb D."/>
            <person name="Brachmann A."/>
            <person name="Chablais R."/>
            <person name="Cochard B."/>
            <person name="Lefort F."/>
        </authorList>
    </citation>
    <scope>NUCLEOTIDE SEQUENCE [LARGE SCALE GENOMIC DNA]</scope>
    <source>
        <strain evidence="1 2">UBMA197</strain>
    </source>
</reference>
<dbReference type="RefSeq" id="WP_084795268.1">
    <property type="nucleotide sequence ID" value="NZ_NAFL01000194.1"/>
</dbReference>
<organism evidence="1 2">
    <name type="scientific">Bradyrhizobium japonicum</name>
    <dbReference type="NCBI Taxonomy" id="375"/>
    <lineage>
        <taxon>Bacteria</taxon>
        <taxon>Pseudomonadati</taxon>
        <taxon>Pseudomonadota</taxon>
        <taxon>Alphaproteobacteria</taxon>
        <taxon>Hyphomicrobiales</taxon>
        <taxon>Nitrobacteraceae</taxon>
        <taxon>Bradyrhizobium</taxon>
    </lineage>
</organism>